<comment type="caution">
    <text evidence="1">The sequence shown here is derived from an EMBL/GenBank/DDBJ whole genome shotgun (WGS) entry which is preliminary data.</text>
</comment>
<dbReference type="Proteomes" id="UP001140096">
    <property type="component" value="Unassembled WGS sequence"/>
</dbReference>
<organism evidence="1 2">
    <name type="scientific">Coemansia furcata</name>
    <dbReference type="NCBI Taxonomy" id="417177"/>
    <lineage>
        <taxon>Eukaryota</taxon>
        <taxon>Fungi</taxon>
        <taxon>Fungi incertae sedis</taxon>
        <taxon>Zoopagomycota</taxon>
        <taxon>Kickxellomycotina</taxon>
        <taxon>Kickxellomycetes</taxon>
        <taxon>Kickxellales</taxon>
        <taxon>Kickxellaceae</taxon>
        <taxon>Coemansia</taxon>
    </lineage>
</organism>
<dbReference type="EMBL" id="JANBUP010000641">
    <property type="protein sequence ID" value="KAJ2810682.1"/>
    <property type="molecule type" value="Genomic_DNA"/>
</dbReference>
<proteinExistence type="predicted"/>
<protein>
    <submittedName>
        <fullName evidence="1">Uncharacterized protein</fullName>
    </submittedName>
</protein>
<evidence type="ECO:0000313" key="2">
    <source>
        <dbReference type="Proteomes" id="UP001140096"/>
    </source>
</evidence>
<evidence type="ECO:0000313" key="1">
    <source>
        <dbReference type="EMBL" id="KAJ2810682.1"/>
    </source>
</evidence>
<gene>
    <name evidence="1" type="ORF">H4S07_002533</name>
</gene>
<accession>A0ACC1LLD1</accession>
<sequence length="620" mass="66558">MASSQPGISDRTAHDNGDAYSSHIYLCDTVSSGSSDVSETRGSQYISKDNALFDKQLGADTSSIIVEESTTSNGNTTEVLKSKASDISLVSSEMHLGRLLLTVVILGLAMFIAAIDQTIVATATVRISEEFESLSLAPWLANAYLLSSTALQPSTGRLSDIFGRTPILLMGLGVFAVGSLICAVAQSMGMLLAGRAVAGIGSAGIIGLTLVIVADIVPLRKRGPFMAVFSLVFSASSVLGPLLGGVFADHVSWRWIFWLSEPITGVVIIAVLFLLRVPTGKVAVNNNVGTVTLSVWARLRRIDYLGMVLLVGGLLALLLGMTLPSTTGRAWRSPHVVLCLVLGSIVLAAFFFVEWRVAKDPIVPLRLFRIRNVASMMAASFFMGACLFMPIYYVPVYYNVVENTSSTIAGIYLLPFVIGITITSISSGMLVMKYGIYRPFMWGGTAVCAVGLGLLSLLDKDSGLAARICYLLIAGLGVGSFIQLSLIAGQAAVDPKDMASTTAVLTFFRSIGSVFGMAIMQTIMYTTLRSTMEPIDKRYHIHHALINASLNNPSLIYDHEVPEALRQEIIDAYMHSLHLVFLAMIPFGVLMFICTLPIQHKELARRLQPDPETAAAVAGV</sequence>
<reference evidence="1" key="1">
    <citation type="submission" date="2022-07" db="EMBL/GenBank/DDBJ databases">
        <title>Phylogenomic reconstructions and comparative analyses of Kickxellomycotina fungi.</title>
        <authorList>
            <person name="Reynolds N.K."/>
            <person name="Stajich J.E."/>
            <person name="Barry K."/>
            <person name="Grigoriev I.V."/>
            <person name="Crous P."/>
            <person name="Smith M.E."/>
        </authorList>
    </citation>
    <scope>NUCLEOTIDE SEQUENCE</scope>
    <source>
        <strain evidence="1">CBS 102833</strain>
    </source>
</reference>
<name>A0ACC1LLD1_9FUNG</name>
<keyword evidence="2" id="KW-1185">Reference proteome</keyword>